<comment type="caution">
    <text evidence="2">The sequence shown here is derived from an EMBL/GenBank/DDBJ whole genome shotgun (WGS) entry which is preliminary data.</text>
</comment>
<reference evidence="2 3" key="1">
    <citation type="journal article" date="2014" name="Int. J. Syst. Evol. Microbiol.">
        <title>Phylogenomics and the dynamic genome evolution of the genus Streptococcus.</title>
        <authorList>
            <consortium name="The Broad Institute Genome Sequencing Platform"/>
            <person name="Richards V.P."/>
            <person name="Palmer S.R."/>
            <person name="Pavinski Bitar P.D."/>
            <person name="Qin X."/>
            <person name="Weinstock G.M."/>
            <person name="Highlander S.K."/>
            <person name="Town C.D."/>
            <person name="Burne R.A."/>
            <person name="Stanhope M.J."/>
        </authorList>
    </citation>
    <scope>NUCLEOTIDE SEQUENCE [LARGE SCALE GENOMIC DNA]</scope>
    <source>
        <strain evidence="2 3">NCTC 11558</strain>
    </source>
</reference>
<gene>
    <name evidence="2" type="ORF">STRMA_0145</name>
</gene>
<accession>G5JY85</accession>
<evidence type="ECO:0000313" key="3">
    <source>
        <dbReference type="Proteomes" id="UP000003573"/>
    </source>
</evidence>
<keyword evidence="1" id="KW-0472">Membrane</keyword>
<dbReference type="STRING" id="764298.STRMA_0145"/>
<dbReference type="AlphaFoldDB" id="G5JY85"/>
<keyword evidence="3" id="KW-1185">Reference proteome</keyword>
<dbReference type="OrthoDB" id="95800at2"/>
<dbReference type="EMBL" id="AEUW02000001">
    <property type="protein sequence ID" value="EHJ51563.1"/>
    <property type="molecule type" value="Genomic_DNA"/>
</dbReference>
<feature type="transmembrane region" description="Helical" evidence="1">
    <location>
        <begin position="79"/>
        <end position="98"/>
    </location>
</feature>
<dbReference type="Proteomes" id="UP000003573">
    <property type="component" value="Unassembled WGS sequence"/>
</dbReference>
<evidence type="ECO:0000313" key="2">
    <source>
        <dbReference type="EMBL" id="EHJ51563.1"/>
    </source>
</evidence>
<dbReference type="Pfam" id="PF22564">
    <property type="entry name" value="HAAS"/>
    <property type="match status" value="1"/>
</dbReference>
<dbReference type="RefSeq" id="WP_003078543.1">
    <property type="nucleotide sequence ID" value="NZ_AEUW02000001.1"/>
</dbReference>
<keyword evidence="1" id="KW-0812">Transmembrane</keyword>
<keyword evidence="1" id="KW-1133">Transmembrane helix</keyword>
<organism evidence="2 3">
    <name type="scientific">Streptococcus macacae NCTC 11558</name>
    <dbReference type="NCBI Taxonomy" id="764298"/>
    <lineage>
        <taxon>Bacteria</taxon>
        <taxon>Bacillati</taxon>
        <taxon>Bacillota</taxon>
        <taxon>Bacilli</taxon>
        <taxon>Lactobacillales</taxon>
        <taxon>Streptococcaceae</taxon>
        <taxon>Streptococcus</taxon>
    </lineage>
</organism>
<name>G5JY85_9STRE</name>
<proteinExistence type="predicted"/>
<evidence type="ECO:0008006" key="4">
    <source>
        <dbReference type="Google" id="ProtNLM"/>
    </source>
</evidence>
<evidence type="ECO:0000256" key="1">
    <source>
        <dbReference type="SAM" id="Phobius"/>
    </source>
</evidence>
<feature type="transmembrane region" description="Helical" evidence="1">
    <location>
        <begin position="104"/>
        <end position="130"/>
    </location>
</feature>
<protein>
    <recommendedName>
        <fullName evidence="4">PF08006 family protein</fullName>
    </recommendedName>
</protein>
<dbReference type="eggNOG" id="COG4709">
    <property type="taxonomic scope" value="Bacteria"/>
</dbReference>
<sequence>MTRTEYLKQLDKYLRRLPQEEYQEAMEHFREYFDEAGPEQEIAVIDDLGSPKEAARNILNSLLDKGLEKSLYSKNTKQIIWIAILAISAAPIALPLIAALLVLILAIFAVGLSIILTTASLSIIAFLSFFSLLWEALAALSNTASFSIALGSSLFSLGSSLILAVITVLSVRLIKLILIKFSQWIIKRGKK</sequence>